<evidence type="ECO:0000313" key="3">
    <source>
        <dbReference type="Proteomes" id="UP001159363"/>
    </source>
</evidence>
<organism evidence="2 3">
    <name type="scientific">Dryococelus australis</name>
    <dbReference type="NCBI Taxonomy" id="614101"/>
    <lineage>
        <taxon>Eukaryota</taxon>
        <taxon>Metazoa</taxon>
        <taxon>Ecdysozoa</taxon>
        <taxon>Arthropoda</taxon>
        <taxon>Hexapoda</taxon>
        <taxon>Insecta</taxon>
        <taxon>Pterygota</taxon>
        <taxon>Neoptera</taxon>
        <taxon>Polyneoptera</taxon>
        <taxon>Phasmatodea</taxon>
        <taxon>Verophasmatodea</taxon>
        <taxon>Anareolatae</taxon>
        <taxon>Phasmatidae</taxon>
        <taxon>Eurycanthinae</taxon>
        <taxon>Dryococelus</taxon>
    </lineage>
</organism>
<gene>
    <name evidence="2" type="ORF">PR048_015143</name>
</gene>
<protein>
    <submittedName>
        <fullName evidence="2">Uncharacterized protein</fullName>
    </submittedName>
</protein>
<evidence type="ECO:0000256" key="1">
    <source>
        <dbReference type="SAM" id="MobiDB-lite"/>
    </source>
</evidence>
<comment type="caution">
    <text evidence="2">The sequence shown here is derived from an EMBL/GenBank/DDBJ whole genome shotgun (WGS) entry which is preliminary data.</text>
</comment>
<dbReference type="Proteomes" id="UP001159363">
    <property type="component" value="Chromosome 4"/>
</dbReference>
<evidence type="ECO:0000313" key="2">
    <source>
        <dbReference type="EMBL" id="KAJ8883300.1"/>
    </source>
</evidence>
<sequence>MASPASDILERRSLTNLLEANFPAGSPTNMQCSITCKRYSDPRSVRTASRVQWAIEFAYIEGADASFRFCILIYYVSARFKSLPGVYFAILFESFHHVQINVAIDFLPLFIRRLAPAASFLYASSGSVDDDLPRPSPPRRQTSSLSRGPEQPKTMTAARSGWRHSPSFFPCWRSRRLLVRGERTITEEYATTVDEMFVVRMEERAWKPTTVREGSRITLEHRGLRRVGVPGQSLGIAKEKTCYVWRGKNTTAGQRSRQTTHLRQAKRVRFSVEMLPDFRMWESCRTMPQMNGLAREFPVSPALAFHDVGLDESLFREPASWRDHLREKTRVAFSRCATDDIAPIYSSDESFRITGTIREQLPPRDHNNITELMILDLKVGQARARGHKTCRKHIRTLLESVARERIHFFPSQGHSYRRGQHVSPEPKNAGHFYFVLGGQGRGIMEKGV</sequence>
<proteinExistence type="predicted"/>
<reference evidence="2 3" key="1">
    <citation type="submission" date="2023-02" db="EMBL/GenBank/DDBJ databases">
        <title>LHISI_Scaffold_Assembly.</title>
        <authorList>
            <person name="Stuart O.P."/>
            <person name="Cleave R."/>
            <person name="Magrath M.J.L."/>
            <person name="Mikheyev A.S."/>
        </authorList>
    </citation>
    <scope>NUCLEOTIDE SEQUENCE [LARGE SCALE GENOMIC DNA]</scope>
    <source>
        <strain evidence="2">Daus_M_001</strain>
        <tissue evidence="2">Leg muscle</tissue>
    </source>
</reference>
<feature type="region of interest" description="Disordered" evidence="1">
    <location>
        <begin position="127"/>
        <end position="161"/>
    </location>
</feature>
<dbReference type="EMBL" id="JARBHB010000005">
    <property type="protein sequence ID" value="KAJ8883300.1"/>
    <property type="molecule type" value="Genomic_DNA"/>
</dbReference>
<keyword evidence="3" id="KW-1185">Reference proteome</keyword>
<name>A0ABQ9HGE1_9NEOP</name>
<accession>A0ABQ9HGE1</accession>